<evidence type="ECO:0000256" key="1">
    <source>
        <dbReference type="SAM" id="MobiDB-lite"/>
    </source>
</evidence>
<feature type="region of interest" description="Disordered" evidence="1">
    <location>
        <begin position="111"/>
        <end position="201"/>
    </location>
</feature>
<evidence type="ECO:0000313" key="3">
    <source>
        <dbReference type="Proteomes" id="UP000242791"/>
    </source>
</evidence>
<feature type="compositionally biased region" description="Polar residues" evidence="1">
    <location>
        <begin position="160"/>
        <end position="173"/>
    </location>
</feature>
<dbReference type="VEuPathDB" id="FungiDB:ACJ73_09965"/>
<protein>
    <submittedName>
        <fullName evidence="2">Uncharacterized protein</fullName>
    </submittedName>
</protein>
<feature type="non-terminal residue" evidence="2">
    <location>
        <position position="201"/>
    </location>
</feature>
<dbReference type="Proteomes" id="UP000242791">
    <property type="component" value="Unassembled WGS sequence"/>
</dbReference>
<feature type="compositionally biased region" description="Basic and acidic residues" evidence="1">
    <location>
        <begin position="174"/>
        <end position="189"/>
    </location>
</feature>
<dbReference type="EMBL" id="LGTZ01003180">
    <property type="protein sequence ID" value="OJD10040.1"/>
    <property type="molecule type" value="Genomic_DNA"/>
</dbReference>
<gene>
    <name evidence="2" type="ORF">ACJ73_09965</name>
</gene>
<accession>A0A1J9P122</accession>
<organism evidence="2 3">
    <name type="scientific">Blastomyces percursus</name>
    <dbReference type="NCBI Taxonomy" id="1658174"/>
    <lineage>
        <taxon>Eukaryota</taxon>
        <taxon>Fungi</taxon>
        <taxon>Dikarya</taxon>
        <taxon>Ascomycota</taxon>
        <taxon>Pezizomycotina</taxon>
        <taxon>Eurotiomycetes</taxon>
        <taxon>Eurotiomycetidae</taxon>
        <taxon>Onygenales</taxon>
        <taxon>Ajellomycetaceae</taxon>
        <taxon>Blastomyces</taxon>
    </lineage>
</organism>
<comment type="caution">
    <text evidence="2">The sequence shown here is derived from an EMBL/GenBank/DDBJ whole genome shotgun (WGS) entry which is preliminary data.</text>
</comment>
<feature type="compositionally biased region" description="Low complexity" evidence="1">
    <location>
        <begin position="117"/>
        <end position="139"/>
    </location>
</feature>
<reference evidence="2 3" key="1">
    <citation type="submission" date="2015-08" db="EMBL/GenBank/DDBJ databases">
        <title>Emmonsia species relationships and genome sequence.</title>
        <authorList>
            <person name="Cuomo C.A."/>
            <person name="Schwartz I.S."/>
            <person name="Kenyon C."/>
            <person name="De Hoog G.S."/>
            <person name="Govender N.P."/>
            <person name="Botha A."/>
            <person name="Moreno L."/>
            <person name="De Vries M."/>
            <person name="Munoz J.F."/>
            <person name="Stielow J.B."/>
        </authorList>
    </citation>
    <scope>NUCLEOTIDE SEQUENCE [LARGE SCALE GENOMIC DNA]</scope>
    <source>
        <strain evidence="2 3">EI222</strain>
    </source>
</reference>
<keyword evidence="3" id="KW-1185">Reference proteome</keyword>
<proteinExistence type="predicted"/>
<evidence type="ECO:0000313" key="2">
    <source>
        <dbReference type="EMBL" id="OJD10040.1"/>
    </source>
</evidence>
<name>A0A1J9P122_9EURO</name>
<dbReference type="AlphaFoldDB" id="A0A1J9P122"/>
<feature type="compositionally biased region" description="Gly residues" evidence="1">
    <location>
        <begin position="190"/>
        <end position="201"/>
    </location>
</feature>
<sequence length="201" mass="21964">MWRATTTTITTTTTTTSTSASMLSQSLSSPSFLARTISTVPTNLSQTFKTNTISNLRSFPSPQLPVVRIPPPNSAAAQFPILPHSCQLLSPSHAHSQSVLARRATGGLWHPRHIPRRQIPPASGPASTSASYYTSNATPPRTTSNNPLLPRSQILPSHLQPPTQLRAFSQSQQQRRDGNYRYRTFEGRGEGYGAEDGVWRG</sequence>